<evidence type="ECO:0000256" key="4">
    <source>
        <dbReference type="ARBA" id="ARBA00022777"/>
    </source>
</evidence>
<dbReference type="Pfam" id="PF08543">
    <property type="entry name" value="Phos_pyr_kin"/>
    <property type="match status" value="1"/>
</dbReference>
<evidence type="ECO:0000256" key="5">
    <source>
        <dbReference type="ARBA" id="ARBA00022840"/>
    </source>
</evidence>
<dbReference type="Gene3D" id="3.40.1190.20">
    <property type="match status" value="1"/>
</dbReference>
<dbReference type="EC" id="2.7.1.35" evidence="1"/>
<dbReference type="GO" id="GO:0005829">
    <property type="term" value="C:cytosol"/>
    <property type="evidence" value="ECO:0007669"/>
    <property type="project" value="TreeGrafter"/>
</dbReference>
<feature type="domain" description="Pyridoxamine kinase/Phosphomethylpyrimidine kinase" evidence="6">
    <location>
        <begin position="74"/>
        <end position="246"/>
    </location>
</feature>
<dbReference type="RefSeq" id="WP_015599594.1">
    <property type="nucleotide sequence ID" value="NC_021172.1"/>
</dbReference>
<dbReference type="InterPro" id="IPR004625">
    <property type="entry name" value="PyrdxlKinase"/>
</dbReference>
<dbReference type="InterPro" id="IPR029056">
    <property type="entry name" value="Ribokinase-like"/>
</dbReference>
<evidence type="ECO:0000259" key="6">
    <source>
        <dbReference type="Pfam" id="PF08543"/>
    </source>
</evidence>
<dbReference type="NCBIfam" id="TIGR00687">
    <property type="entry name" value="pyridox_kin"/>
    <property type="match status" value="1"/>
</dbReference>
<keyword evidence="8" id="KW-1185">Reference proteome</keyword>
<dbReference type="STRING" id="670307.HYPDE_39553"/>
<proteinExistence type="predicted"/>
<organism evidence="7 8">
    <name type="scientific">Hyphomicrobium denitrificans 1NES1</name>
    <dbReference type="NCBI Taxonomy" id="670307"/>
    <lineage>
        <taxon>Bacteria</taxon>
        <taxon>Pseudomonadati</taxon>
        <taxon>Pseudomonadota</taxon>
        <taxon>Alphaproteobacteria</taxon>
        <taxon>Hyphomicrobiales</taxon>
        <taxon>Hyphomicrobiaceae</taxon>
        <taxon>Hyphomicrobium</taxon>
    </lineage>
</organism>
<sequence>MRRILVISSHVAQDTVGLAPTIAPLQRAGIEVVALPTVVLSNHPAREHCAGVILEPAVLEKMIAAIEANGWLGTFDAVLSGYLPSVGHATLVARIVKRMREISPLIVYVCDPILGDDPEGLYIDAAAAAVVRDTLVPLADIVTPNRFELGWLTRANVQSIDDTTQAALALSCPIVAATSIPSGPDELANVLVNSGNVLVSKVQKLSDVPHGTGDLFTGFLTARLLRGASVTDAWTHAIQGVNYGVEASRGSDRLMLPQIDWAWLSS</sequence>
<keyword evidence="4 7" id="KW-0418">Kinase</keyword>
<dbReference type="eggNOG" id="COG2240">
    <property type="taxonomic scope" value="Bacteria"/>
</dbReference>
<name>N0B7H9_9HYPH</name>
<accession>N0B7H9</accession>
<evidence type="ECO:0000256" key="1">
    <source>
        <dbReference type="ARBA" id="ARBA00012104"/>
    </source>
</evidence>
<dbReference type="GO" id="GO:0008478">
    <property type="term" value="F:pyridoxal kinase activity"/>
    <property type="evidence" value="ECO:0007669"/>
    <property type="project" value="UniProtKB-EC"/>
</dbReference>
<gene>
    <name evidence="7" type="ORF">HYPDE_39553</name>
</gene>
<keyword evidence="2" id="KW-0808">Transferase</keyword>
<dbReference type="EMBL" id="CP005587">
    <property type="protein sequence ID" value="AGK59579.1"/>
    <property type="molecule type" value="Genomic_DNA"/>
</dbReference>
<keyword evidence="3" id="KW-0547">Nucleotide-binding</keyword>
<dbReference type="PANTHER" id="PTHR10534">
    <property type="entry name" value="PYRIDOXAL KINASE"/>
    <property type="match status" value="1"/>
</dbReference>
<dbReference type="GO" id="GO:0009443">
    <property type="term" value="P:pyridoxal 5'-phosphate salvage"/>
    <property type="evidence" value="ECO:0007669"/>
    <property type="project" value="InterPro"/>
</dbReference>
<dbReference type="CDD" id="cd01173">
    <property type="entry name" value="pyridoxal_pyridoxamine_kinase"/>
    <property type="match status" value="1"/>
</dbReference>
<evidence type="ECO:0000313" key="8">
    <source>
        <dbReference type="Proteomes" id="UP000005952"/>
    </source>
</evidence>
<dbReference type="AlphaFoldDB" id="N0B7H9"/>
<protein>
    <recommendedName>
        <fullName evidence="1">pyridoxal kinase</fullName>
        <ecNumber evidence="1">2.7.1.35</ecNumber>
    </recommendedName>
</protein>
<evidence type="ECO:0000256" key="2">
    <source>
        <dbReference type="ARBA" id="ARBA00022679"/>
    </source>
</evidence>
<evidence type="ECO:0000256" key="3">
    <source>
        <dbReference type="ARBA" id="ARBA00022741"/>
    </source>
</evidence>
<dbReference type="OrthoDB" id="9800808at2"/>
<dbReference type="HOGENOM" id="CLU_046496_3_1_5"/>
<dbReference type="PANTHER" id="PTHR10534:SF2">
    <property type="entry name" value="PYRIDOXAL KINASE"/>
    <property type="match status" value="1"/>
</dbReference>
<keyword evidence="5" id="KW-0067">ATP-binding</keyword>
<dbReference type="SUPFAM" id="SSF53613">
    <property type="entry name" value="Ribokinase-like"/>
    <property type="match status" value="1"/>
</dbReference>
<dbReference type="GO" id="GO:0005524">
    <property type="term" value="F:ATP binding"/>
    <property type="evidence" value="ECO:0007669"/>
    <property type="project" value="UniProtKB-KW"/>
</dbReference>
<reference evidence="7 8" key="1">
    <citation type="journal article" date="2013" name="Genome Announc.">
        <title>Genome sequences for three denitrifying bacterial strains isolated from a uranium- and nitrate-contaminated subsurface environment.</title>
        <authorList>
            <person name="Venkatramanan R."/>
            <person name="Prakash O."/>
            <person name="Woyke T."/>
            <person name="Chain P."/>
            <person name="Goodwin L.A."/>
            <person name="Watson D."/>
            <person name="Brooks S."/>
            <person name="Kostka J.E."/>
            <person name="Green S.J."/>
        </authorList>
    </citation>
    <scope>NUCLEOTIDE SEQUENCE [LARGE SCALE GENOMIC DNA]</scope>
    <source>
        <strain evidence="7 8">1NES1</strain>
    </source>
</reference>
<dbReference type="Proteomes" id="UP000005952">
    <property type="component" value="Chromosome"/>
</dbReference>
<dbReference type="InterPro" id="IPR013749">
    <property type="entry name" value="PM/HMP-P_kinase-1"/>
</dbReference>
<dbReference type="KEGG" id="hdt:HYPDE_39553"/>
<evidence type="ECO:0000313" key="7">
    <source>
        <dbReference type="EMBL" id="AGK59579.1"/>
    </source>
</evidence>